<reference evidence="2 3" key="1">
    <citation type="submission" date="2014-04" db="EMBL/GenBank/DDBJ databases">
        <authorList>
            <consortium name="DOE Joint Genome Institute"/>
            <person name="Kuo A."/>
            <person name="Zuccaro A."/>
            <person name="Kohler A."/>
            <person name="Nagy L.G."/>
            <person name="Floudas D."/>
            <person name="Copeland A."/>
            <person name="Barry K.W."/>
            <person name="Cichocki N."/>
            <person name="Veneault-Fourrey C."/>
            <person name="LaButti K."/>
            <person name="Lindquist E.A."/>
            <person name="Lipzen A."/>
            <person name="Lundell T."/>
            <person name="Morin E."/>
            <person name="Murat C."/>
            <person name="Sun H."/>
            <person name="Tunlid A."/>
            <person name="Henrissat B."/>
            <person name="Grigoriev I.V."/>
            <person name="Hibbett D.S."/>
            <person name="Martin F."/>
            <person name="Nordberg H.P."/>
            <person name="Cantor M.N."/>
            <person name="Hua S.X."/>
        </authorList>
    </citation>
    <scope>NUCLEOTIDE SEQUENCE [LARGE SCALE GENOMIC DNA]</scope>
    <source>
        <strain evidence="2 3">MAFF 305830</strain>
    </source>
</reference>
<dbReference type="AlphaFoldDB" id="A0A0C3B3X7"/>
<evidence type="ECO:0000256" key="1">
    <source>
        <dbReference type="SAM" id="MobiDB-lite"/>
    </source>
</evidence>
<sequence>MSNLVEMYRKHRGTSPSPEASTSTLGATNASPMKSPYPTTPSKPWVPGSSLANKRKSKDMGPKKSPYPTKPSAASTSSLPKIDEPPTAPVRIFSSPEPPFQIPDTIVVVTPVSESPIMDNASTTDSSAESAGPTTPIHLQAQASRNSRLSYSSKPLPATPERVYLRAPSYAPPRRYSTSPRPSTNVDLSGSSHFSHETSETTSTTATSTRDGSCEPLIRTVAPPDITGQLPSTQPPQLKYDVPPPAYQTLETIDDDLDFPSPPPTDEKGFATFQGIPIHQHYFAPRQIASSISSLRKAEPPMPSFLDMN</sequence>
<protein>
    <submittedName>
        <fullName evidence="2">Uncharacterized protein</fullName>
    </submittedName>
</protein>
<gene>
    <name evidence="2" type="ORF">M408DRAFT_10025</name>
</gene>
<name>A0A0C3B3X7_SERVB</name>
<accession>A0A0C3B3X7</accession>
<feature type="region of interest" description="Disordered" evidence="1">
    <location>
        <begin position="1"/>
        <end position="215"/>
    </location>
</feature>
<feature type="compositionally biased region" description="Polar residues" evidence="1">
    <location>
        <begin position="14"/>
        <end position="32"/>
    </location>
</feature>
<keyword evidence="3" id="KW-1185">Reference proteome</keyword>
<dbReference type="EMBL" id="KN824308">
    <property type="protein sequence ID" value="KIM26176.1"/>
    <property type="molecule type" value="Genomic_DNA"/>
</dbReference>
<feature type="compositionally biased region" description="Low complexity" evidence="1">
    <location>
        <begin position="200"/>
        <end position="209"/>
    </location>
</feature>
<proteinExistence type="predicted"/>
<feature type="compositionally biased region" description="Polar residues" evidence="1">
    <location>
        <begin position="120"/>
        <end position="133"/>
    </location>
</feature>
<reference evidence="3" key="2">
    <citation type="submission" date="2015-01" db="EMBL/GenBank/DDBJ databases">
        <title>Evolutionary Origins and Diversification of the Mycorrhizal Mutualists.</title>
        <authorList>
            <consortium name="DOE Joint Genome Institute"/>
            <consortium name="Mycorrhizal Genomics Consortium"/>
            <person name="Kohler A."/>
            <person name="Kuo A."/>
            <person name="Nagy L.G."/>
            <person name="Floudas D."/>
            <person name="Copeland A."/>
            <person name="Barry K.W."/>
            <person name="Cichocki N."/>
            <person name="Veneault-Fourrey C."/>
            <person name="LaButti K."/>
            <person name="Lindquist E.A."/>
            <person name="Lipzen A."/>
            <person name="Lundell T."/>
            <person name="Morin E."/>
            <person name="Murat C."/>
            <person name="Riley R."/>
            <person name="Ohm R."/>
            <person name="Sun H."/>
            <person name="Tunlid A."/>
            <person name="Henrissat B."/>
            <person name="Grigoriev I.V."/>
            <person name="Hibbett D.S."/>
            <person name="Martin F."/>
        </authorList>
    </citation>
    <scope>NUCLEOTIDE SEQUENCE [LARGE SCALE GENOMIC DNA]</scope>
    <source>
        <strain evidence="3">MAFF 305830</strain>
    </source>
</reference>
<feature type="compositionally biased region" description="Polar residues" evidence="1">
    <location>
        <begin position="141"/>
        <end position="153"/>
    </location>
</feature>
<dbReference type="Proteomes" id="UP000054097">
    <property type="component" value="Unassembled WGS sequence"/>
</dbReference>
<feature type="compositionally biased region" description="Low complexity" evidence="1">
    <location>
        <begin position="168"/>
        <end position="193"/>
    </location>
</feature>
<evidence type="ECO:0000313" key="2">
    <source>
        <dbReference type="EMBL" id="KIM26176.1"/>
    </source>
</evidence>
<evidence type="ECO:0000313" key="3">
    <source>
        <dbReference type="Proteomes" id="UP000054097"/>
    </source>
</evidence>
<organism evidence="2 3">
    <name type="scientific">Serendipita vermifera MAFF 305830</name>
    <dbReference type="NCBI Taxonomy" id="933852"/>
    <lineage>
        <taxon>Eukaryota</taxon>
        <taxon>Fungi</taxon>
        <taxon>Dikarya</taxon>
        <taxon>Basidiomycota</taxon>
        <taxon>Agaricomycotina</taxon>
        <taxon>Agaricomycetes</taxon>
        <taxon>Sebacinales</taxon>
        <taxon>Serendipitaceae</taxon>
        <taxon>Serendipita</taxon>
    </lineage>
</organism>
<dbReference type="HOGENOM" id="CLU_900678_0_0_1"/>